<dbReference type="EMBL" id="UOFT01000034">
    <property type="protein sequence ID" value="VAW93772.1"/>
    <property type="molecule type" value="Genomic_DNA"/>
</dbReference>
<evidence type="ECO:0000313" key="1">
    <source>
        <dbReference type="EMBL" id="VAW93772.1"/>
    </source>
</evidence>
<dbReference type="AlphaFoldDB" id="A0A3B1A1Z5"/>
<protein>
    <submittedName>
        <fullName evidence="1">Uncharacterized protein</fullName>
    </submittedName>
</protein>
<name>A0A3B1A1Z5_9ZZZZ</name>
<proteinExistence type="predicted"/>
<gene>
    <name evidence="1" type="ORF">MNBD_GAMMA23-719</name>
</gene>
<organism evidence="1">
    <name type="scientific">hydrothermal vent metagenome</name>
    <dbReference type="NCBI Taxonomy" id="652676"/>
    <lineage>
        <taxon>unclassified sequences</taxon>
        <taxon>metagenomes</taxon>
        <taxon>ecological metagenomes</taxon>
    </lineage>
</organism>
<sequence>MNSPENKNSPLEAANENTDELLKQRLITYQDHINELPEQTHPRDRALLELNLAETFVGLKRGEEGWNVARAAFDVFLEHQSWQDAVEALVVLYQAEQPASIVALGQAAWLAVSFPISPETSFAVMTHLIDEMPSSADGAAVAAVVGQYVVDLRATDEEHENLSFLTRNVLVKVAELHSGIKSQKELDIWRLKLELNEPEKFLPRMSLVIGAIVEDNWWFDRDKLRELMN</sequence>
<reference evidence="1" key="1">
    <citation type="submission" date="2018-06" db="EMBL/GenBank/DDBJ databases">
        <authorList>
            <person name="Zhirakovskaya E."/>
        </authorList>
    </citation>
    <scope>NUCLEOTIDE SEQUENCE</scope>
</reference>
<accession>A0A3B1A1Z5</accession>